<name>A0A4Q2UFM1_9BACT</name>
<comment type="caution">
    <text evidence="2">The sequence shown here is derived from an EMBL/GenBank/DDBJ whole genome shotgun (WGS) entry which is preliminary data.</text>
</comment>
<evidence type="ECO:0000313" key="3">
    <source>
        <dbReference type="Proteomes" id="UP000290407"/>
    </source>
</evidence>
<evidence type="ECO:0008006" key="4">
    <source>
        <dbReference type="Google" id="ProtNLM"/>
    </source>
</evidence>
<dbReference type="EMBL" id="SBLB01000006">
    <property type="protein sequence ID" value="RYC67894.1"/>
    <property type="molecule type" value="Genomic_DNA"/>
</dbReference>
<accession>A0A4Q2UFM1</accession>
<keyword evidence="1" id="KW-0812">Transmembrane</keyword>
<dbReference type="Proteomes" id="UP000290407">
    <property type="component" value="Unassembled WGS sequence"/>
</dbReference>
<reference evidence="2 3" key="1">
    <citation type="submission" date="2019-01" db="EMBL/GenBank/DDBJ databases">
        <title>Spirosoma flava sp. nov., a propanil-degrading bacterium isolated from herbicide-contaminated soil.</title>
        <authorList>
            <person name="Zhang L."/>
            <person name="Jiang J.-D."/>
        </authorList>
    </citation>
    <scope>NUCLEOTIDE SEQUENCE [LARGE SCALE GENOMIC DNA]</scope>
    <source>
        <strain evidence="2 3">TY50</strain>
    </source>
</reference>
<keyword evidence="1" id="KW-1133">Transmembrane helix</keyword>
<organism evidence="2 3">
    <name type="scientific">Spirosoma sordidisoli</name>
    <dbReference type="NCBI Taxonomy" id="2502893"/>
    <lineage>
        <taxon>Bacteria</taxon>
        <taxon>Pseudomonadati</taxon>
        <taxon>Bacteroidota</taxon>
        <taxon>Cytophagia</taxon>
        <taxon>Cytophagales</taxon>
        <taxon>Cytophagaceae</taxon>
        <taxon>Spirosoma</taxon>
    </lineage>
</organism>
<evidence type="ECO:0000313" key="2">
    <source>
        <dbReference type="EMBL" id="RYC67894.1"/>
    </source>
</evidence>
<evidence type="ECO:0000256" key="1">
    <source>
        <dbReference type="SAM" id="Phobius"/>
    </source>
</evidence>
<dbReference type="AlphaFoldDB" id="A0A4Q2UFM1"/>
<gene>
    <name evidence="2" type="ORF">EQG79_20735</name>
</gene>
<keyword evidence="3" id="KW-1185">Reference proteome</keyword>
<sequence length="68" mass="7891">MRHTVWMFLLIATALLGFCGYCTALLDWVQDVRTGAYGLNYQEAVLETSALIMYTYLSIRFFRSKLFP</sequence>
<dbReference type="RefSeq" id="WP_129603674.1">
    <property type="nucleotide sequence ID" value="NZ_SBLB01000006.1"/>
</dbReference>
<proteinExistence type="predicted"/>
<protein>
    <recommendedName>
        <fullName evidence="4">DUF4386 family protein</fullName>
    </recommendedName>
</protein>
<feature type="transmembrane region" description="Helical" evidence="1">
    <location>
        <begin position="44"/>
        <end position="62"/>
    </location>
</feature>
<keyword evidence="1" id="KW-0472">Membrane</keyword>